<dbReference type="EMBL" id="UZAN01062554">
    <property type="protein sequence ID" value="VDP93262.1"/>
    <property type="molecule type" value="Genomic_DNA"/>
</dbReference>
<dbReference type="OrthoDB" id="6263373at2759"/>
<dbReference type="AlphaFoldDB" id="A0A183B9V5"/>
<keyword evidence="2" id="KW-1185">Reference proteome</keyword>
<evidence type="ECO:0000313" key="3">
    <source>
        <dbReference type="WBParaSite" id="ECPE_0001603001-mRNA-1"/>
    </source>
</evidence>
<reference evidence="1 2" key="2">
    <citation type="submission" date="2018-11" db="EMBL/GenBank/DDBJ databases">
        <authorList>
            <consortium name="Pathogen Informatics"/>
        </authorList>
    </citation>
    <scope>NUCLEOTIDE SEQUENCE [LARGE SCALE GENOMIC DNA]</scope>
    <source>
        <strain evidence="1 2">Egypt</strain>
    </source>
</reference>
<dbReference type="WBParaSite" id="ECPE_0001603001-mRNA-1">
    <property type="protein sequence ID" value="ECPE_0001603001-mRNA-1"/>
    <property type="gene ID" value="ECPE_0001603001"/>
</dbReference>
<proteinExistence type="predicted"/>
<evidence type="ECO:0000313" key="2">
    <source>
        <dbReference type="Proteomes" id="UP000272942"/>
    </source>
</evidence>
<evidence type="ECO:0000313" key="1">
    <source>
        <dbReference type="EMBL" id="VDP93262.1"/>
    </source>
</evidence>
<sequence>MYRMQRGKQVGLSQGKELDSKVYTKLSHERLWVPGTLLKQSGTPTAMELGDRKTVRRHTNHVRSCPTNRVTVEDSNESLENHEETNSDTPQAILVCDEPIAVRKLIHAPKPIDRFVSGQ</sequence>
<gene>
    <name evidence="1" type="ORF">ECPE_LOCUS15990</name>
</gene>
<reference evidence="3" key="1">
    <citation type="submission" date="2016-06" db="UniProtKB">
        <authorList>
            <consortium name="WormBaseParasite"/>
        </authorList>
    </citation>
    <scope>IDENTIFICATION</scope>
</reference>
<organism evidence="3">
    <name type="scientific">Echinostoma caproni</name>
    <dbReference type="NCBI Taxonomy" id="27848"/>
    <lineage>
        <taxon>Eukaryota</taxon>
        <taxon>Metazoa</taxon>
        <taxon>Spiralia</taxon>
        <taxon>Lophotrochozoa</taxon>
        <taxon>Platyhelminthes</taxon>
        <taxon>Trematoda</taxon>
        <taxon>Digenea</taxon>
        <taxon>Plagiorchiida</taxon>
        <taxon>Echinostomata</taxon>
        <taxon>Echinostomatoidea</taxon>
        <taxon>Echinostomatidae</taxon>
        <taxon>Echinostoma</taxon>
    </lineage>
</organism>
<name>A0A183B9V5_9TREM</name>
<accession>A0A183B9V5</accession>
<protein>
    <submittedName>
        <fullName evidence="1 3">Uncharacterized protein</fullName>
    </submittedName>
</protein>
<dbReference type="Proteomes" id="UP000272942">
    <property type="component" value="Unassembled WGS sequence"/>
</dbReference>